<evidence type="ECO:0000313" key="2">
    <source>
        <dbReference type="EMBL" id="KAK5812275.1"/>
    </source>
</evidence>
<keyword evidence="3" id="KW-1185">Reference proteome</keyword>
<dbReference type="PANTHER" id="PTHR46033:SF8">
    <property type="entry name" value="PROTEIN MAINTENANCE OF MERISTEMS-LIKE"/>
    <property type="match status" value="1"/>
</dbReference>
<sequence length="208" mass="23338">MPGLVPCIEVRVNGVGYLSDERFLSYLELAGLGSTALIRTFDLRYDLISALVEQWHPKTHTFHLSCRECTITLQDVALQLGLLIDGNAVTGVSSISKSAALCYNLLRRSLSEGNFTAQYHRSIQILPAHIHRNTRLFPTHIYRSTPLLPAQVHQWRLRHMIFHLCFTHPYVQMIADDLLDSYATLCLGQTLKVIGGTSHVDRSGRAGN</sequence>
<dbReference type="InterPro" id="IPR019557">
    <property type="entry name" value="AminoTfrase-like_pln_mobile"/>
</dbReference>
<evidence type="ECO:0000259" key="1">
    <source>
        <dbReference type="Pfam" id="PF10536"/>
    </source>
</evidence>
<dbReference type="EMBL" id="JARKNE010000008">
    <property type="protein sequence ID" value="KAK5812275.1"/>
    <property type="molecule type" value="Genomic_DNA"/>
</dbReference>
<evidence type="ECO:0000313" key="3">
    <source>
        <dbReference type="Proteomes" id="UP001358586"/>
    </source>
</evidence>
<dbReference type="PANTHER" id="PTHR46033">
    <property type="entry name" value="PROTEIN MAIN-LIKE 2"/>
    <property type="match status" value="1"/>
</dbReference>
<accession>A0ABR0P293</accession>
<feature type="domain" description="Aminotransferase-like plant mobile" evidence="1">
    <location>
        <begin position="32"/>
        <end position="141"/>
    </location>
</feature>
<proteinExistence type="predicted"/>
<dbReference type="Proteomes" id="UP001358586">
    <property type="component" value="Chromosome 8"/>
</dbReference>
<comment type="caution">
    <text evidence="2">The sequence shown here is derived from an EMBL/GenBank/DDBJ whole genome shotgun (WGS) entry which is preliminary data.</text>
</comment>
<organism evidence="2 3">
    <name type="scientific">Gossypium arboreum</name>
    <name type="common">Tree cotton</name>
    <name type="synonym">Gossypium nanking</name>
    <dbReference type="NCBI Taxonomy" id="29729"/>
    <lineage>
        <taxon>Eukaryota</taxon>
        <taxon>Viridiplantae</taxon>
        <taxon>Streptophyta</taxon>
        <taxon>Embryophyta</taxon>
        <taxon>Tracheophyta</taxon>
        <taxon>Spermatophyta</taxon>
        <taxon>Magnoliopsida</taxon>
        <taxon>eudicotyledons</taxon>
        <taxon>Gunneridae</taxon>
        <taxon>Pentapetalae</taxon>
        <taxon>rosids</taxon>
        <taxon>malvids</taxon>
        <taxon>Malvales</taxon>
        <taxon>Malvaceae</taxon>
        <taxon>Malvoideae</taxon>
        <taxon>Gossypium</taxon>
    </lineage>
</organism>
<name>A0ABR0P293_GOSAR</name>
<protein>
    <recommendedName>
        <fullName evidence="1">Aminotransferase-like plant mobile domain-containing protein</fullName>
    </recommendedName>
</protein>
<dbReference type="Pfam" id="PF10536">
    <property type="entry name" value="PMD"/>
    <property type="match status" value="1"/>
</dbReference>
<gene>
    <name evidence="2" type="ORF">PVK06_027702</name>
</gene>
<dbReference type="InterPro" id="IPR044824">
    <property type="entry name" value="MAIN-like"/>
</dbReference>
<reference evidence="2 3" key="1">
    <citation type="submission" date="2023-03" db="EMBL/GenBank/DDBJ databases">
        <title>WGS of Gossypium arboreum.</title>
        <authorList>
            <person name="Yu D."/>
        </authorList>
    </citation>
    <scope>NUCLEOTIDE SEQUENCE [LARGE SCALE GENOMIC DNA]</scope>
    <source>
        <tissue evidence="2">Leaf</tissue>
    </source>
</reference>